<proteinExistence type="inferred from homology"/>
<evidence type="ECO:0000256" key="1">
    <source>
        <dbReference type="ARBA" id="ARBA00004141"/>
    </source>
</evidence>
<keyword evidence="4 6" id="KW-1133">Transmembrane helix</keyword>
<dbReference type="Proteomes" id="UP000602284">
    <property type="component" value="Unassembled WGS sequence"/>
</dbReference>
<keyword evidence="8" id="KW-1185">Reference proteome</keyword>
<dbReference type="InterPro" id="IPR002781">
    <property type="entry name" value="TM_pro_TauE-like"/>
</dbReference>
<dbReference type="RefSeq" id="WP_201630988.1">
    <property type="nucleotide sequence ID" value="NZ_JAEQNB010000001.1"/>
</dbReference>
<feature type="transmembrane region" description="Helical" evidence="6">
    <location>
        <begin position="36"/>
        <end position="69"/>
    </location>
</feature>
<organism evidence="7 8">
    <name type="scientific">Tumebacillus amylolyticus</name>
    <dbReference type="NCBI Taxonomy" id="2801339"/>
    <lineage>
        <taxon>Bacteria</taxon>
        <taxon>Bacillati</taxon>
        <taxon>Bacillota</taxon>
        <taxon>Bacilli</taxon>
        <taxon>Bacillales</taxon>
        <taxon>Alicyclobacillaceae</taxon>
        <taxon>Tumebacillus</taxon>
    </lineage>
</organism>
<feature type="transmembrane region" description="Helical" evidence="6">
    <location>
        <begin position="237"/>
        <end position="255"/>
    </location>
</feature>
<evidence type="ECO:0000256" key="2">
    <source>
        <dbReference type="ARBA" id="ARBA00009142"/>
    </source>
</evidence>
<evidence type="ECO:0000313" key="7">
    <source>
        <dbReference type="EMBL" id="MBL0385610.1"/>
    </source>
</evidence>
<keyword evidence="3 6" id="KW-0812">Transmembrane</keyword>
<sequence length="260" mass="27145">MTIGLLITLFLIGFVGSFLSGMLGIGGAIINYPMLLFIPALLGVGAFTAHEVSGMIAVQVFFATLAGAYVLRKQKIIHLKLVAYMGTAIIIGSFAGGYGGMLLSGKIVNLVYAILATIAAVMMFIPKKGMEERPVEEVTFNRMIAVIAALVVGTASGIVGAGGAFLLVPVMLSVLKIPTRMTIATSLAITFISSIGAVGGKLMADHILLQPSLVLIVASLLAAPLGSKVSRLMNPRMLQAVLSVLIVGTTVKIWSDILMK</sequence>
<dbReference type="EMBL" id="JAEQNB010000001">
    <property type="protein sequence ID" value="MBL0385610.1"/>
    <property type="molecule type" value="Genomic_DNA"/>
</dbReference>
<feature type="transmembrane region" description="Helical" evidence="6">
    <location>
        <begin position="7"/>
        <end position="30"/>
    </location>
</feature>
<feature type="transmembrane region" description="Helical" evidence="6">
    <location>
        <begin position="107"/>
        <end position="125"/>
    </location>
</feature>
<evidence type="ECO:0000256" key="4">
    <source>
        <dbReference type="ARBA" id="ARBA00022989"/>
    </source>
</evidence>
<keyword evidence="6" id="KW-1003">Cell membrane</keyword>
<evidence type="ECO:0000256" key="3">
    <source>
        <dbReference type="ARBA" id="ARBA00022692"/>
    </source>
</evidence>
<feature type="transmembrane region" description="Helical" evidence="6">
    <location>
        <begin position="207"/>
        <end position="225"/>
    </location>
</feature>
<accession>A0ABS1J620</accession>
<comment type="subcellular location">
    <subcellularLocation>
        <location evidence="6">Cell membrane</location>
        <topology evidence="6">Multi-pass membrane protein</topology>
    </subcellularLocation>
    <subcellularLocation>
        <location evidence="1">Membrane</location>
        <topology evidence="1">Multi-pass membrane protein</topology>
    </subcellularLocation>
</comment>
<reference evidence="7 8" key="1">
    <citation type="submission" date="2021-01" db="EMBL/GenBank/DDBJ databases">
        <title>Tumebacillus sp. strain ITR2 16S ribosomal RNA gene Genome sequencing and assembly.</title>
        <authorList>
            <person name="Kang M."/>
        </authorList>
    </citation>
    <scope>NUCLEOTIDE SEQUENCE [LARGE SCALE GENOMIC DNA]</scope>
    <source>
        <strain evidence="7 8">ITR2</strain>
    </source>
</reference>
<dbReference type="PANTHER" id="PTHR43701">
    <property type="entry name" value="MEMBRANE TRANSPORTER PROTEIN MJ0441-RELATED"/>
    <property type="match status" value="1"/>
</dbReference>
<feature type="transmembrane region" description="Helical" evidence="6">
    <location>
        <begin position="181"/>
        <end position="200"/>
    </location>
</feature>
<feature type="transmembrane region" description="Helical" evidence="6">
    <location>
        <begin position="146"/>
        <end position="175"/>
    </location>
</feature>
<evidence type="ECO:0000256" key="6">
    <source>
        <dbReference type="RuleBase" id="RU363041"/>
    </source>
</evidence>
<name>A0ABS1J620_9BACL</name>
<evidence type="ECO:0000313" key="8">
    <source>
        <dbReference type="Proteomes" id="UP000602284"/>
    </source>
</evidence>
<dbReference type="Pfam" id="PF01925">
    <property type="entry name" value="TauE"/>
    <property type="match status" value="1"/>
</dbReference>
<comment type="caution">
    <text evidence="7">The sequence shown here is derived from an EMBL/GenBank/DDBJ whole genome shotgun (WGS) entry which is preliminary data.</text>
</comment>
<gene>
    <name evidence="7" type="ORF">JJB07_03010</name>
</gene>
<comment type="similarity">
    <text evidence="2 6">Belongs to the 4-toluene sulfonate uptake permease (TSUP) (TC 2.A.102) family.</text>
</comment>
<feature type="transmembrane region" description="Helical" evidence="6">
    <location>
        <begin position="81"/>
        <end position="101"/>
    </location>
</feature>
<dbReference type="InterPro" id="IPR051598">
    <property type="entry name" value="TSUP/Inactive_protease-like"/>
</dbReference>
<evidence type="ECO:0000256" key="5">
    <source>
        <dbReference type="ARBA" id="ARBA00023136"/>
    </source>
</evidence>
<dbReference type="PANTHER" id="PTHR43701:SF13">
    <property type="entry name" value="MEMBRANE TRANSPORTER PROTEIN YRKJ-RELATED"/>
    <property type="match status" value="1"/>
</dbReference>
<protein>
    <recommendedName>
        <fullName evidence="6">Probable membrane transporter protein</fullName>
    </recommendedName>
</protein>
<keyword evidence="5 6" id="KW-0472">Membrane</keyword>